<comment type="caution">
    <text evidence="9">The sequence shown here is derived from an EMBL/GenBank/DDBJ whole genome shotgun (WGS) entry which is preliminary data.</text>
</comment>
<dbReference type="PROSITE" id="PS00018">
    <property type="entry name" value="EF_HAND_1"/>
    <property type="match status" value="1"/>
</dbReference>
<evidence type="ECO:0000256" key="6">
    <source>
        <dbReference type="SAM" id="MobiDB-lite"/>
    </source>
</evidence>
<proteinExistence type="predicted"/>
<dbReference type="InterPro" id="IPR018247">
    <property type="entry name" value="EF_Hand_1_Ca_BS"/>
</dbReference>
<dbReference type="InterPro" id="IPR002048">
    <property type="entry name" value="EF_hand_dom"/>
</dbReference>
<dbReference type="EMBL" id="CAMXCT010001009">
    <property type="protein sequence ID" value="CAI3985684.1"/>
    <property type="molecule type" value="Genomic_DNA"/>
</dbReference>
<evidence type="ECO:0000256" key="7">
    <source>
        <dbReference type="SAM" id="Phobius"/>
    </source>
</evidence>
<evidence type="ECO:0000259" key="8">
    <source>
        <dbReference type="PROSITE" id="PS50222"/>
    </source>
</evidence>
<name>A0A9P1FQD1_9DINO</name>
<evidence type="ECO:0000313" key="9">
    <source>
        <dbReference type="EMBL" id="CAI3985684.1"/>
    </source>
</evidence>
<dbReference type="Gene3D" id="1.10.238.10">
    <property type="entry name" value="EF-hand"/>
    <property type="match status" value="1"/>
</dbReference>
<feature type="compositionally biased region" description="Basic and acidic residues" evidence="6">
    <location>
        <begin position="52"/>
        <end position="67"/>
    </location>
</feature>
<keyword evidence="10" id="KW-0813">Transport</keyword>
<evidence type="ECO:0000313" key="11">
    <source>
        <dbReference type="Proteomes" id="UP001152797"/>
    </source>
</evidence>
<keyword evidence="10" id="KW-0407">Ion channel</keyword>
<dbReference type="InterPro" id="IPR005821">
    <property type="entry name" value="Ion_trans_dom"/>
</dbReference>
<dbReference type="InterPro" id="IPR011992">
    <property type="entry name" value="EF-hand-dom_pair"/>
</dbReference>
<keyword evidence="10" id="KW-0406">Ion transport</keyword>
<feature type="transmembrane region" description="Helical" evidence="7">
    <location>
        <begin position="270"/>
        <end position="288"/>
    </location>
</feature>
<dbReference type="InterPro" id="IPR043203">
    <property type="entry name" value="VGCC_Ca_Na"/>
</dbReference>
<dbReference type="SUPFAM" id="SSF53927">
    <property type="entry name" value="Cytidine deaminase-like"/>
    <property type="match status" value="1"/>
</dbReference>
<dbReference type="GO" id="GO:0001518">
    <property type="term" value="C:voltage-gated sodium channel complex"/>
    <property type="evidence" value="ECO:0007669"/>
    <property type="project" value="TreeGrafter"/>
</dbReference>
<dbReference type="Gene3D" id="1.10.287.70">
    <property type="match status" value="1"/>
</dbReference>
<evidence type="ECO:0000256" key="4">
    <source>
        <dbReference type="ARBA" id="ARBA00022989"/>
    </source>
</evidence>
<feature type="domain" description="EF-hand" evidence="8">
    <location>
        <begin position="391"/>
        <end position="426"/>
    </location>
</feature>
<dbReference type="PANTHER" id="PTHR10037:SF62">
    <property type="entry name" value="SODIUM CHANNEL PROTEIN 60E"/>
    <property type="match status" value="1"/>
</dbReference>
<dbReference type="OrthoDB" id="439240at2759"/>
<gene>
    <name evidence="9" type="ORF">C1SCF055_LOCUS13105</name>
</gene>
<accession>A0A9P1FQD1</accession>
<evidence type="ECO:0000256" key="1">
    <source>
        <dbReference type="ARBA" id="ARBA00004141"/>
    </source>
</evidence>
<dbReference type="SUPFAM" id="SSF81324">
    <property type="entry name" value="Voltage-gated potassium channels"/>
    <property type="match status" value="1"/>
</dbReference>
<keyword evidence="5 7" id="KW-0472">Membrane</keyword>
<evidence type="ECO:0000313" key="10">
    <source>
        <dbReference type="EMBL" id="CAL4772996.1"/>
    </source>
</evidence>
<protein>
    <recommendedName>
        <fullName evidence="8">EF-hand domain-containing protein</fullName>
    </recommendedName>
</protein>
<dbReference type="Proteomes" id="UP001152797">
    <property type="component" value="Unassembled WGS sequence"/>
</dbReference>
<dbReference type="InterPro" id="IPR027359">
    <property type="entry name" value="Volt_channel_dom_sf"/>
</dbReference>
<evidence type="ECO:0000256" key="3">
    <source>
        <dbReference type="ARBA" id="ARBA00022837"/>
    </source>
</evidence>
<dbReference type="InterPro" id="IPR032675">
    <property type="entry name" value="LRR_dom_sf"/>
</dbReference>
<keyword evidence="3" id="KW-0106">Calcium</keyword>
<keyword evidence="4 7" id="KW-1133">Transmembrane helix</keyword>
<dbReference type="InterPro" id="IPR016193">
    <property type="entry name" value="Cytidine_deaminase-like"/>
</dbReference>
<sequence>MSTKPRMLITEPRGDVTLDPFQLDALRPLLLEQERRIKNHVDHRIDQLTRLLERSDSGDSREREAKSKGPSQNLNGPSPDQLGLRAGVAPHLLQLIDRIKAEKEKAKESTILRAQVSFISALPSWRSGKWRKTLGRILEMYEHLVDLLVVIYAICVGVEIHYTSKEKSEPTWARTVETAFCCFFSVDLLIRICIERERFATGSRRWWNLVDSVSLSLLLIALAERSRTLGNFVAMQRVGRLLRLPRCFAKWAQLQELRIMLGCMAESFKVMVWLVLLVIIFIYFYSLLLTELIWETCPNEKTAEVCKKFGDLLSSQMTLYQIMYSGLLWGDLWEELRVMDWYIQIIFLSYVVFALMVLVNTITSFICSLQSTVSKKERDVLIANEMDYNERLVRQLYTIFQDFDQNGNGAISWAEFQLALEDERMLAFLNALELDMSDAVKVFQILASEKTGSIEESNFLLGCLRLRGGATTVDMVAMQMEQEWMRGALLQMKGLMHTAIGDLKAVQHTLERKSLWGESENRIERRHSIRGQFRGNEEEEVSIGDFELPAREMTVTARNSISYKELLSSEACSPVWYCSHWWGEPVRDFVNCCQEHANVRRLGDQGSYWVCGYANRQHELDQEIAEDVMQTSFFAALKASRGLLLILDEDATPFSRIWCDYEVYSAVMNPNMELDLVISLNMHGRQEAKIITRNLVPGESAVAKLAREQDFPIFLLDRGLQVCLEKGNSTMERDKISIFQAIAQSKELESARGKEQLQRNLARANQTLHSTLAILAWPQAMNKNLLPKNAKGLHAGKLNVCDALLNDTFRESLDLSLAHYDESCADSAVKALAESLPPCLVNLKLSFEGCVRLTDVSLQALAARIGQMKLQKLHLDFIGCKNLSDAGLRLLAAALQKSTLVELELHLAGCVRVHSQGISQLRENLPASLRSFKGCLKEELRAAEPIPCSPHAEVEAFKDAEAKGVTDFRNATIYTTLEPCHRGPGKRTPPCDELVVAKKVKRCVRATGIPWHS</sequence>
<dbReference type="Gene3D" id="3.40.140.10">
    <property type="entry name" value="Cytidine Deaminase, domain 2"/>
    <property type="match status" value="1"/>
</dbReference>
<keyword evidence="11" id="KW-1185">Reference proteome</keyword>
<comment type="subcellular location">
    <subcellularLocation>
        <location evidence="1">Membrane</location>
        <topology evidence="1">Multi-pass membrane protein</topology>
    </subcellularLocation>
</comment>
<dbReference type="EMBL" id="CAMXCT020001009">
    <property type="protein sequence ID" value="CAL1139059.1"/>
    <property type="molecule type" value="Genomic_DNA"/>
</dbReference>
<dbReference type="GO" id="GO:0003824">
    <property type="term" value="F:catalytic activity"/>
    <property type="evidence" value="ECO:0007669"/>
    <property type="project" value="InterPro"/>
</dbReference>
<keyword evidence="2 7" id="KW-0812">Transmembrane</keyword>
<organism evidence="9">
    <name type="scientific">Cladocopium goreaui</name>
    <dbReference type="NCBI Taxonomy" id="2562237"/>
    <lineage>
        <taxon>Eukaryota</taxon>
        <taxon>Sar</taxon>
        <taxon>Alveolata</taxon>
        <taxon>Dinophyceae</taxon>
        <taxon>Suessiales</taxon>
        <taxon>Symbiodiniaceae</taxon>
        <taxon>Cladocopium</taxon>
    </lineage>
</organism>
<dbReference type="PANTHER" id="PTHR10037">
    <property type="entry name" value="VOLTAGE-GATED CATION CHANNEL CALCIUM AND SODIUM"/>
    <property type="match status" value="1"/>
</dbReference>
<dbReference type="GO" id="GO:0005509">
    <property type="term" value="F:calcium ion binding"/>
    <property type="evidence" value="ECO:0007669"/>
    <property type="project" value="InterPro"/>
</dbReference>
<dbReference type="SUPFAM" id="SSF47473">
    <property type="entry name" value="EF-hand"/>
    <property type="match status" value="1"/>
</dbReference>
<feature type="region of interest" description="Disordered" evidence="6">
    <location>
        <begin position="52"/>
        <end position="81"/>
    </location>
</feature>
<dbReference type="EMBL" id="CAMXCT030001009">
    <property type="protein sequence ID" value="CAL4772996.1"/>
    <property type="molecule type" value="Genomic_DNA"/>
</dbReference>
<feature type="compositionally biased region" description="Polar residues" evidence="6">
    <location>
        <begin position="69"/>
        <end position="78"/>
    </location>
</feature>
<dbReference type="SUPFAM" id="SSF52047">
    <property type="entry name" value="RNI-like"/>
    <property type="match status" value="1"/>
</dbReference>
<evidence type="ECO:0000256" key="2">
    <source>
        <dbReference type="ARBA" id="ARBA00022692"/>
    </source>
</evidence>
<dbReference type="AlphaFoldDB" id="A0A9P1FQD1"/>
<dbReference type="PROSITE" id="PS50222">
    <property type="entry name" value="EF_HAND_2"/>
    <property type="match status" value="1"/>
</dbReference>
<dbReference type="Gene3D" id="1.20.120.350">
    <property type="entry name" value="Voltage-gated potassium channels. Chain C"/>
    <property type="match status" value="1"/>
</dbReference>
<dbReference type="GO" id="GO:0005248">
    <property type="term" value="F:voltage-gated sodium channel activity"/>
    <property type="evidence" value="ECO:0007669"/>
    <property type="project" value="TreeGrafter"/>
</dbReference>
<dbReference type="Gene3D" id="3.80.10.10">
    <property type="entry name" value="Ribonuclease Inhibitor"/>
    <property type="match status" value="1"/>
</dbReference>
<reference evidence="10 11" key="2">
    <citation type="submission" date="2024-05" db="EMBL/GenBank/DDBJ databases">
        <authorList>
            <person name="Chen Y."/>
            <person name="Shah S."/>
            <person name="Dougan E. K."/>
            <person name="Thang M."/>
            <person name="Chan C."/>
        </authorList>
    </citation>
    <scope>NUCLEOTIDE SEQUENCE [LARGE SCALE GENOMIC DNA]</scope>
</reference>
<reference evidence="9" key="1">
    <citation type="submission" date="2022-10" db="EMBL/GenBank/DDBJ databases">
        <authorList>
            <person name="Chen Y."/>
            <person name="Dougan E. K."/>
            <person name="Chan C."/>
            <person name="Rhodes N."/>
            <person name="Thang M."/>
        </authorList>
    </citation>
    <scope>NUCLEOTIDE SEQUENCE</scope>
</reference>
<dbReference type="Pfam" id="PF00520">
    <property type="entry name" value="Ion_trans"/>
    <property type="match status" value="1"/>
</dbReference>
<feature type="transmembrane region" description="Helical" evidence="7">
    <location>
        <begin position="341"/>
        <end position="369"/>
    </location>
</feature>
<evidence type="ECO:0000256" key="5">
    <source>
        <dbReference type="ARBA" id="ARBA00023136"/>
    </source>
</evidence>